<evidence type="ECO:0000256" key="1">
    <source>
        <dbReference type="SAM" id="Phobius"/>
    </source>
</evidence>
<proteinExistence type="predicted"/>
<keyword evidence="1" id="KW-0812">Transmembrane</keyword>
<protein>
    <submittedName>
        <fullName evidence="2">Tetraspanin family protein</fullName>
    </submittedName>
</protein>
<dbReference type="EMBL" id="JAEEGA010000020">
    <property type="protein sequence ID" value="MBP1043863.1"/>
    <property type="molecule type" value="Genomic_DNA"/>
</dbReference>
<sequence length="374" mass="43228">MRRGNLFPFVLVGLMAIGLVAISMSYLLGWFSSITERSPSIILGIYSSFLFIFLIIVLLVNGNNQRQQAVLEETQQEIERQLRLIDRNRRGSQKQRKTLVVDTFAFVEELNQFISVTTYQRTKRGLLEAQQEFNELKVLNPMKYRQSGKRKNGATVNFLQTEAGLTELGLRKLATMKIIGASDESSDQTGKEQFLFLLDEKVSFFEQEYQGLSPYFGAITTLMVYLNKQAKKGHLSREQYEHQIECLRHHFTRNDLLILLLYVLLIPSGCQLAVELVGTSFFGDLAEVGQNTFFEAPELFRIYLEEVFARSASRSKNRDKQDMTRYFYQVHRQGLAKSYRNRKTAVNRVLSGEYYVKNENGQPFLRLVDRLSLD</sequence>
<keyword evidence="1" id="KW-1133">Transmembrane helix</keyword>
<organism evidence="2 3">
    <name type="scientific">Vagococcus allomyrinae</name>
    <dbReference type="NCBI Taxonomy" id="2794353"/>
    <lineage>
        <taxon>Bacteria</taxon>
        <taxon>Bacillati</taxon>
        <taxon>Bacillota</taxon>
        <taxon>Bacilli</taxon>
        <taxon>Lactobacillales</taxon>
        <taxon>Enterococcaceae</taxon>
        <taxon>Vagococcus</taxon>
    </lineage>
</organism>
<evidence type="ECO:0000313" key="2">
    <source>
        <dbReference type="EMBL" id="MBP1043863.1"/>
    </source>
</evidence>
<gene>
    <name evidence="2" type="ORF">I6N95_22805</name>
</gene>
<feature type="transmembrane region" description="Helical" evidence="1">
    <location>
        <begin position="40"/>
        <end position="60"/>
    </location>
</feature>
<dbReference type="RefSeq" id="WP_209531763.1">
    <property type="nucleotide sequence ID" value="NZ_JAEEGA010000020.1"/>
</dbReference>
<feature type="transmembrane region" description="Helical" evidence="1">
    <location>
        <begin position="256"/>
        <end position="274"/>
    </location>
</feature>
<comment type="caution">
    <text evidence="2">The sequence shown here is derived from an EMBL/GenBank/DDBJ whole genome shotgun (WGS) entry which is preliminary data.</text>
</comment>
<feature type="transmembrane region" description="Helical" evidence="1">
    <location>
        <begin position="7"/>
        <end position="28"/>
    </location>
</feature>
<keyword evidence="3" id="KW-1185">Reference proteome</keyword>
<keyword evidence="1" id="KW-0472">Membrane</keyword>
<dbReference type="AlphaFoldDB" id="A0A940PH59"/>
<reference evidence="2" key="1">
    <citation type="submission" date="2020-12" db="EMBL/GenBank/DDBJ databases">
        <title>Vagococcus allomyrinae sp. nov. and Enterococcus lavae sp. nov., isolated from the larvae of Allomyrina dichotoma.</title>
        <authorList>
            <person name="Lee S.D."/>
        </authorList>
    </citation>
    <scope>NUCLEOTIDE SEQUENCE</scope>
    <source>
        <strain evidence="2">BWB3-3</strain>
    </source>
</reference>
<accession>A0A940PH59</accession>
<evidence type="ECO:0000313" key="3">
    <source>
        <dbReference type="Proteomes" id="UP000674938"/>
    </source>
</evidence>
<name>A0A940PH59_9ENTE</name>
<dbReference type="Proteomes" id="UP000674938">
    <property type="component" value="Unassembled WGS sequence"/>
</dbReference>